<organism evidence="4">
    <name type="scientific">Triatoma dimidiata</name>
    <name type="common">Kissing bug</name>
    <name type="synonym">Meccus dimidiatus</name>
    <dbReference type="NCBI Taxonomy" id="72491"/>
    <lineage>
        <taxon>Eukaryota</taxon>
        <taxon>Metazoa</taxon>
        <taxon>Ecdysozoa</taxon>
        <taxon>Arthropoda</taxon>
        <taxon>Hexapoda</taxon>
        <taxon>Insecta</taxon>
        <taxon>Pterygota</taxon>
        <taxon>Neoptera</taxon>
        <taxon>Paraneoptera</taxon>
        <taxon>Hemiptera</taxon>
        <taxon>Heteroptera</taxon>
        <taxon>Panheteroptera</taxon>
        <taxon>Cimicomorpha</taxon>
        <taxon>Reduviidae</taxon>
        <taxon>Triatominae</taxon>
        <taxon>Triatoma</taxon>
    </lineage>
</organism>
<evidence type="ECO:0000313" key="4">
    <source>
        <dbReference type="EMBL" id="JAP04041.1"/>
    </source>
</evidence>
<accession>A0A0V0G817</accession>
<dbReference type="PANTHER" id="PTHR43115">
    <property type="entry name" value="DEHYDROGENASE/REDUCTASE SDR FAMILY MEMBER 11"/>
    <property type="match status" value="1"/>
</dbReference>
<dbReference type="AlphaFoldDB" id="A0A0V0G817"/>
<dbReference type="SUPFAM" id="SSF51735">
    <property type="entry name" value="NAD(P)-binding Rossmann-fold domains"/>
    <property type="match status" value="1"/>
</dbReference>
<evidence type="ECO:0000256" key="2">
    <source>
        <dbReference type="ARBA" id="ARBA00023002"/>
    </source>
</evidence>
<comment type="similarity">
    <text evidence="1 3">Belongs to the short-chain dehydrogenases/reductases (SDR) family.</text>
</comment>
<dbReference type="Pfam" id="PF00106">
    <property type="entry name" value="adh_short"/>
    <property type="match status" value="1"/>
</dbReference>
<evidence type="ECO:0000256" key="3">
    <source>
        <dbReference type="RuleBase" id="RU000363"/>
    </source>
</evidence>
<sequence>MERWTGRVAVVTGASSGIGYAVANELARHGMKVAALARRYDRLQLLQQECTQHCKGILKIYQCDITDEKEIALTIKAILTDLGPISVLVNNAAIIAPMPLTDTSQGSCRKLYETNVIGLVTITQHVVETMKKHNITDGHIININSITGHMISPVPGMANYCASKNAITILTASIKNELSALKFKTRVTSISPGYVKTEMSEGFLKNHPNKKFPYLNTNDISECIIFVLSLKSNINISEMTVQPVGETIMSYISDCNMFNT</sequence>
<dbReference type="InterPro" id="IPR002347">
    <property type="entry name" value="SDR_fam"/>
</dbReference>
<keyword evidence="2" id="KW-0560">Oxidoreductase</keyword>
<protein>
    <submittedName>
        <fullName evidence="4">Putative dehydrogenase</fullName>
    </submittedName>
</protein>
<dbReference type="PANTHER" id="PTHR43115:SF4">
    <property type="entry name" value="DEHYDROGENASE_REDUCTASE SDR FAMILY MEMBER 11"/>
    <property type="match status" value="1"/>
</dbReference>
<proteinExistence type="inferred from homology"/>
<dbReference type="Gene3D" id="3.40.50.720">
    <property type="entry name" value="NAD(P)-binding Rossmann-like Domain"/>
    <property type="match status" value="1"/>
</dbReference>
<dbReference type="PRINTS" id="PR00080">
    <property type="entry name" value="SDRFAMILY"/>
</dbReference>
<dbReference type="FunFam" id="3.40.50.720:FF:000047">
    <property type="entry name" value="NADP-dependent L-serine/L-allo-threonine dehydrogenase"/>
    <property type="match status" value="1"/>
</dbReference>
<dbReference type="PRINTS" id="PR00081">
    <property type="entry name" value="GDHRDH"/>
</dbReference>
<name>A0A0V0G817_TRIDM</name>
<dbReference type="EMBL" id="GECL01002083">
    <property type="protein sequence ID" value="JAP04041.1"/>
    <property type="molecule type" value="Transcribed_RNA"/>
</dbReference>
<reference evidence="4" key="1">
    <citation type="journal article" date="2018" name="J. Proteomics">
        <title>Exploring the molecular complexity of Triatoma dimidiata sialome.</title>
        <authorList>
            <person name="Santiago P.B."/>
            <person name="de Araujo C.N."/>
            <person name="Charneau S."/>
            <person name="Bastos I.M.D."/>
            <person name="Assumpcao T.C.F."/>
            <person name="Queiroz R.M.L."/>
            <person name="Praca Y.R."/>
            <person name="Cordeiro T.M."/>
            <person name="Garcia C.H.S."/>
            <person name="da Silva I.G."/>
            <person name="Raiol T."/>
            <person name="Motta F.N."/>
            <person name="de Araujo Oliveira J.V."/>
            <person name="de Sousa M.V."/>
            <person name="Ribeiro J.M.C."/>
            <person name="de Santana J.M."/>
        </authorList>
    </citation>
    <scope>NUCLEOTIDE SEQUENCE</scope>
    <source>
        <strain evidence="4">Santander</strain>
        <tissue evidence="4">Salivary glands</tissue>
    </source>
</reference>
<dbReference type="GO" id="GO:0016616">
    <property type="term" value="F:oxidoreductase activity, acting on the CH-OH group of donors, NAD or NADP as acceptor"/>
    <property type="evidence" value="ECO:0007669"/>
    <property type="project" value="UniProtKB-ARBA"/>
</dbReference>
<evidence type="ECO:0000256" key="1">
    <source>
        <dbReference type="ARBA" id="ARBA00006484"/>
    </source>
</evidence>
<dbReference type="InterPro" id="IPR036291">
    <property type="entry name" value="NAD(P)-bd_dom_sf"/>
</dbReference>